<evidence type="ECO:0000256" key="1">
    <source>
        <dbReference type="ARBA" id="ARBA00001974"/>
    </source>
</evidence>
<evidence type="ECO:0000256" key="2">
    <source>
        <dbReference type="ARBA" id="ARBA00006730"/>
    </source>
</evidence>
<proteinExistence type="inferred from homology"/>
<comment type="cofactor">
    <cofactor evidence="1">
        <name>FAD</name>
        <dbReference type="ChEBI" id="CHEBI:57692"/>
    </cofactor>
</comment>
<dbReference type="Gene3D" id="3.50.50.60">
    <property type="entry name" value="FAD/NAD(P)-binding domain"/>
    <property type="match status" value="1"/>
</dbReference>
<dbReference type="PANTHER" id="PTHR11530:SF11">
    <property type="entry name" value="D-ASPARTATE OXIDASE"/>
    <property type="match status" value="1"/>
</dbReference>
<comment type="similarity">
    <text evidence="2">Belongs to the DAMOX/DASOX family.</text>
</comment>
<keyword evidence="4" id="KW-0274">FAD</keyword>
<dbReference type="InterPro" id="IPR006076">
    <property type="entry name" value="FAD-dep_OxRdtase"/>
</dbReference>
<dbReference type="EC" id="1.4.3.3" evidence="6"/>
<protein>
    <recommendedName>
        <fullName evidence="7">D-amino-acid oxidase</fullName>
        <ecNumber evidence="6">1.4.3.3</ecNumber>
    </recommendedName>
</protein>
<sequence length="397" mass="42043">MTAVQSFDVAILGAGLAGRLAAWQLVRSGARVALVERAGPDGAGSAAYVAAAMLAPLAESAIAERRIVDLGIASVDLWRAWLAELPEPVFFQEDGTLVVWHARDRAEMSLFTSRVRAVAPPELVSQRLRALDGKGVAEVEPALAGRFPQGLLLAGEGQLDNRGALRALLSCAVSEGVHCVWEAGEVDAGSLPKLGIRADVVLDCRGLGARASWPAQPGGTQPGLRGLRGEVVRVHAPDVRLHRPVRLLHPRYPIYIAPKPNDLYVIGATELESEDDSPMSVRSALELLSAAHSLHPAFGEARVLELNVQRRPTRPDHLPAIRVDQRARAVRVNGLYRHGFLIAPAVTEAACAVVGALLKGDPAAHTVPAALRWPGMIEAVTEAPAATTMAAPGGLLH</sequence>
<dbReference type="PANTHER" id="PTHR11530">
    <property type="entry name" value="D-AMINO ACID OXIDASE"/>
    <property type="match status" value="1"/>
</dbReference>
<reference evidence="10" key="1">
    <citation type="submission" date="2016-09" db="EMBL/GenBank/DDBJ databases">
        <authorList>
            <person name="Capua I."/>
            <person name="De Benedictis P."/>
            <person name="Joannis T."/>
            <person name="Lombin L.H."/>
            <person name="Cattoli G."/>
        </authorList>
    </citation>
    <scope>NUCLEOTIDE SEQUENCE</scope>
    <source>
        <strain evidence="10">B9</strain>
    </source>
</reference>
<accession>A0A1K0I947</accession>
<name>A0A1K0I947_CUPNE</name>
<dbReference type="InterPro" id="IPR036188">
    <property type="entry name" value="FAD/NAD-bd_sf"/>
</dbReference>
<keyword evidence="5" id="KW-0560">Oxidoreductase</keyword>
<evidence type="ECO:0000256" key="6">
    <source>
        <dbReference type="ARBA" id="ARBA00039101"/>
    </source>
</evidence>
<feature type="domain" description="FAD dependent oxidoreductase" evidence="9">
    <location>
        <begin position="8"/>
        <end position="347"/>
    </location>
</feature>
<comment type="catalytic activity">
    <reaction evidence="8">
        <text>a D-alpha-amino acid + O2 + H2O = a 2-oxocarboxylate + H2O2 + NH4(+)</text>
        <dbReference type="Rhea" id="RHEA:21816"/>
        <dbReference type="ChEBI" id="CHEBI:15377"/>
        <dbReference type="ChEBI" id="CHEBI:15379"/>
        <dbReference type="ChEBI" id="CHEBI:16240"/>
        <dbReference type="ChEBI" id="CHEBI:28938"/>
        <dbReference type="ChEBI" id="CHEBI:35179"/>
        <dbReference type="ChEBI" id="CHEBI:59871"/>
        <dbReference type="EC" id="1.4.3.3"/>
    </reaction>
    <physiologicalReaction direction="left-to-right" evidence="8">
        <dbReference type="Rhea" id="RHEA:21817"/>
    </physiologicalReaction>
</comment>
<dbReference type="Gene3D" id="3.30.9.10">
    <property type="entry name" value="D-Amino Acid Oxidase, subunit A, domain 2"/>
    <property type="match status" value="1"/>
</dbReference>
<evidence type="ECO:0000256" key="8">
    <source>
        <dbReference type="ARBA" id="ARBA00049547"/>
    </source>
</evidence>
<evidence type="ECO:0000256" key="3">
    <source>
        <dbReference type="ARBA" id="ARBA00022630"/>
    </source>
</evidence>
<dbReference type="AlphaFoldDB" id="A0A1K0I947"/>
<gene>
    <name evidence="10" type="primary">thiO</name>
    <name evidence="10" type="ORF">CNECB9_1330013</name>
</gene>
<evidence type="ECO:0000259" key="9">
    <source>
        <dbReference type="Pfam" id="PF01266"/>
    </source>
</evidence>
<dbReference type="InterPro" id="IPR023209">
    <property type="entry name" value="DAO"/>
</dbReference>
<dbReference type="GO" id="GO:0003884">
    <property type="term" value="F:D-amino-acid oxidase activity"/>
    <property type="evidence" value="ECO:0007669"/>
    <property type="project" value="UniProtKB-EC"/>
</dbReference>
<dbReference type="Pfam" id="PF01266">
    <property type="entry name" value="DAO"/>
    <property type="match status" value="1"/>
</dbReference>
<evidence type="ECO:0000256" key="7">
    <source>
        <dbReference type="ARBA" id="ARBA00039751"/>
    </source>
</evidence>
<keyword evidence="3" id="KW-0285">Flavoprotein</keyword>
<dbReference type="GO" id="GO:0046416">
    <property type="term" value="P:D-amino acid metabolic process"/>
    <property type="evidence" value="ECO:0007669"/>
    <property type="project" value="InterPro"/>
</dbReference>
<dbReference type="EMBL" id="FMSH01000039">
    <property type="protein sequence ID" value="SCU73777.1"/>
    <property type="molecule type" value="Genomic_DNA"/>
</dbReference>
<evidence type="ECO:0000256" key="5">
    <source>
        <dbReference type="ARBA" id="ARBA00023002"/>
    </source>
</evidence>
<evidence type="ECO:0000313" key="10">
    <source>
        <dbReference type="EMBL" id="SCU73777.1"/>
    </source>
</evidence>
<dbReference type="RefSeq" id="WP_340520428.1">
    <property type="nucleotide sequence ID" value="NZ_FMSH01000039.1"/>
</dbReference>
<dbReference type="GO" id="GO:0071949">
    <property type="term" value="F:FAD binding"/>
    <property type="evidence" value="ECO:0007669"/>
    <property type="project" value="InterPro"/>
</dbReference>
<organism evidence="10">
    <name type="scientific">Cupriavidus necator</name>
    <name type="common">Alcaligenes eutrophus</name>
    <name type="synonym">Ralstonia eutropha</name>
    <dbReference type="NCBI Taxonomy" id="106590"/>
    <lineage>
        <taxon>Bacteria</taxon>
        <taxon>Pseudomonadati</taxon>
        <taxon>Pseudomonadota</taxon>
        <taxon>Betaproteobacteria</taxon>
        <taxon>Burkholderiales</taxon>
        <taxon>Burkholderiaceae</taxon>
        <taxon>Cupriavidus</taxon>
    </lineage>
</organism>
<evidence type="ECO:0000256" key="4">
    <source>
        <dbReference type="ARBA" id="ARBA00022827"/>
    </source>
</evidence>
<dbReference type="SUPFAM" id="SSF51905">
    <property type="entry name" value="FAD/NAD(P)-binding domain"/>
    <property type="match status" value="1"/>
</dbReference>